<proteinExistence type="inferred from homology"/>
<comment type="similarity">
    <text evidence="1">Belongs to the eukaryotic-type N-acetylglucosamine kinase family.</text>
</comment>
<accession>A0A409YJH1</accession>
<sequence length="367" mass="38622">MSLYLCVDCGGTKTAAVIANSEGTTVGRGHGGPSNITYLTPESFILAVKEAVTVALKNALSSSSSTPDPTVQVNLPPHGDTPFAAAWFGISGADSPAAIARVAEPLSELLGLPLGPKLAIANDTHLLAAPVRMYTDVSHAVAVIAGTGSIAVSFKEADGAIEEMGRVGGWGWILGDEGGGYDVGREAIRQVLLAQDRASVTGAPVERSVLIESVLERFGAKSVLEILTGVYLPDPVAGREVPPEQAEAIQNHNREKRISKLPPLVFDAAFNHHDPLALNILRTSAGHLVDEIVMLLGEGIEAPARAVKARESVLSFGGSLVGVESYRKLILEDLERRGHVFRRVVFVDDAAKTGAEGLSRAFNPKSF</sequence>
<reference evidence="6 7" key="1">
    <citation type="journal article" date="2018" name="Evol. Lett.">
        <title>Horizontal gene cluster transfer increased hallucinogenic mushroom diversity.</title>
        <authorList>
            <person name="Reynolds H.T."/>
            <person name="Vijayakumar V."/>
            <person name="Gluck-Thaler E."/>
            <person name="Korotkin H.B."/>
            <person name="Matheny P.B."/>
            <person name="Slot J.C."/>
        </authorList>
    </citation>
    <scope>NUCLEOTIDE SEQUENCE [LARGE SCALE GENOMIC DNA]</scope>
    <source>
        <strain evidence="6 7">SRW20</strain>
    </source>
</reference>
<dbReference type="InterPro" id="IPR043129">
    <property type="entry name" value="ATPase_NBD"/>
</dbReference>
<evidence type="ECO:0000256" key="1">
    <source>
        <dbReference type="ARBA" id="ARBA00006198"/>
    </source>
</evidence>
<evidence type="ECO:0000259" key="5">
    <source>
        <dbReference type="Pfam" id="PF01869"/>
    </source>
</evidence>
<dbReference type="Pfam" id="PF01869">
    <property type="entry name" value="BcrAD_BadFG"/>
    <property type="match status" value="1"/>
</dbReference>
<evidence type="ECO:0000256" key="4">
    <source>
        <dbReference type="ARBA" id="ARBA00031123"/>
    </source>
</evidence>
<dbReference type="Proteomes" id="UP000284706">
    <property type="component" value="Unassembled WGS sequence"/>
</dbReference>
<dbReference type="InParanoid" id="A0A409YJH1"/>
<dbReference type="AlphaFoldDB" id="A0A409YJH1"/>
<organism evidence="6 7">
    <name type="scientific">Gymnopilus dilepis</name>
    <dbReference type="NCBI Taxonomy" id="231916"/>
    <lineage>
        <taxon>Eukaryota</taxon>
        <taxon>Fungi</taxon>
        <taxon>Dikarya</taxon>
        <taxon>Basidiomycota</taxon>
        <taxon>Agaricomycotina</taxon>
        <taxon>Agaricomycetes</taxon>
        <taxon>Agaricomycetidae</taxon>
        <taxon>Agaricales</taxon>
        <taxon>Agaricineae</taxon>
        <taxon>Hymenogastraceae</taxon>
        <taxon>Gymnopilus</taxon>
    </lineage>
</organism>
<protein>
    <recommendedName>
        <fullName evidence="3">N-acetyl-D-glucosamine kinase</fullName>
        <ecNumber evidence="2">2.7.1.59</ecNumber>
    </recommendedName>
    <alternativeName>
        <fullName evidence="4">GlcNAc kinase</fullName>
    </alternativeName>
</protein>
<dbReference type="InterPro" id="IPR052519">
    <property type="entry name" value="Euk-type_GlcNAc_Kinase"/>
</dbReference>
<gene>
    <name evidence="6" type="ORF">CVT26_008017</name>
</gene>
<evidence type="ECO:0000256" key="3">
    <source>
        <dbReference type="ARBA" id="ARBA00014974"/>
    </source>
</evidence>
<keyword evidence="7" id="KW-1185">Reference proteome</keyword>
<dbReference type="GO" id="GO:0045127">
    <property type="term" value="F:N-acetylglucosamine kinase activity"/>
    <property type="evidence" value="ECO:0007669"/>
    <property type="project" value="UniProtKB-EC"/>
</dbReference>
<evidence type="ECO:0000313" key="6">
    <source>
        <dbReference type="EMBL" id="PPR03167.1"/>
    </source>
</evidence>
<evidence type="ECO:0000313" key="7">
    <source>
        <dbReference type="Proteomes" id="UP000284706"/>
    </source>
</evidence>
<evidence type="ECO:0000256" key="2">
    <source>
        <dbReference type="ARBA" id="ARBA00012122"/>
    </source>
</evidence>
<dbReference type="SUPFAM" id="SSF53067">
    <property type="entry name" value="Actin-like ATPase domain"/>
    <property type="match status" value="2"/>
</dbReference>
<dbReference type="STRING" id="231916.A0A409YJH1"/>
<comment type="caution">
    <text evidence="6">The sequence shown here is derived from an EMBL/GenBank/DDBJ whole genome shotgun (WGS) entry which is preliminary data.</text>
</comment>
<dbReference type="EC" id="2.7.1.59" evidence="2"/>
<name>A0A409YJH1_9AGAR</name>
<dbReference type="EMBL" id="NHYE01000765">
    <property type="protein sequence ID" value="PPR03167.1"/>
    <property type="molecule type" value="Genomic_DNA"/>
</dbReference>
<dbReference type="Gene3D" id="3.30.420.40">
    <property type="match status" value="1"/>
</dbReference>
<feature type="domain" description="ATPase BadF/BadG/BcrA/BcrD type" evidence="5">
    <location>
        <begin position="7"/>
        <end position="292"/>
    </location>
</feature>
<dbReference type="CDD" id="cd24007">
    <property type="entry name" value="ASKHA_NBD_eukNAGK-like"/>
    <property type="match status" value="1"/>
</dbReference>
<dbReference type="InterPro" id="IPR002731">
    <property type="entry name" value="ATPase_BadF"/>
</dbReference>
<dbReference type="PANTHER" id="PTHR43190:SF3">
    <property type="entry name" value="N-ACETYL-D-GLUCOSAMINE KINASE"/>
    <property type="match status" value="1"/>
</dbReference>
<dbReference type="OrthoDB" id="311172at2759"/>
<dbReference type="PANTHER" id="PTHR43190">
    <property type="entry name" value="N-ACETYL-D-GLUCOSAMINE KINASE"/>
    <property type="match status" value="1"/>
</dbReference>